<dbReference type="EC" id="2.7.7.65" evidence="3"/>
<gene>
    <name evidence="3" type="ORF">Dfulv_03370</name>
</gene>
<dbReference type="PANTHER" id="PTHR47691">
    <property type="entry name" value="REGULATOR-RELATED"/>
    <property type="match status" value="1"/>
</dbReference>
<sequence>MSMQGGPAPVTMDPVTGVFTRAALDEALRRPELVEGASLLLFDVDHFKTVNDAFGHLRGDILLRQLAERIGDLIRTDDRLFRYGGDEFVLLLPHTRPDEALRLAIRLTDEIRAREFTGTPPLHLSISLGVASSPADGTDGKTLIAVADRRNYLAKRRGRGQAVGDDAEAPANEAGAGSSRLWERDAALSGTQEFLTRVSAGVRGALRIVGPKGAGHTRFLREVAQIARLRGFGPDNPILFADVTDPVPDPGDAAAIVYATTGLHADDPRRTGLPETVVELTPWSPATLRIWLRIALVGEPSTALADRLMERSGGLPARAEAELQRLRAQGELVAAGDGTWTVTPKQPKRRRGRLPVPMTRLVGRDRETARIAGLVRDGRLVTLVGPGGIGKTRLSLAAATTVAGEFTDGAVFVPLADTNNAQLVTAALAQALGVVELPDQHLFDTVLDHLAEADLLLVLDNFEQVVDDGAALVSDLLAAAPGVRALVTSRERLSLYGEQVYQVPALADSPAVTLFEQRARAVDADFEITIDTALPVAALCRRLDGLPLAIELAAARIDRLTPDELLDHLTEHLDRDLDSLGGSGPRDLPARQQTLRGAIDWSFVLLDTEEQRLLTELSVFAGGWTGAAALAVTSPGGDLDLLLKRLDALADKNLVVRDDGEGRYRLLSTIRSYARHRLGDAVAPPDRHAEFYAAFAEASAAGLSGPEQVEWTGRVEADYQNVRAAFGHARVAVRTRICLGLWRYWRNGAHIGEGRDWLARVLEAAVSLDDGTRARLLHAAAILAATQDEHESACRYGRESLERATAAGDKATVGHAHNAMGIAAIGGGDHAAATAHFGESLAIWRELDVPQGVAASLGNLSKVALSRGDVAAAERFAGECLDLERAAGNTRGILLALECVGQVMLARGDVAAARTALDESLALSRQIGDAFGAAMAQHQLGLAARLEGDRAGALRLLVAALATRHEVGDRLDLAISLDVVAALLVAEDPAHAARLIGAADALRSRHRLADPPDAQTLRSSTLPLLAAYQRDRAAGRTVSLDHIVESIKGLVSSV</sequence>
<dbReference type="Pfam" id="PF13374">
    <property type="entry name" value="TPR_10"/>
    <property type="match status" value="1"/>
</dbReference>
<evidence type="ECO:0000313" key="4">
    <source>
        <dbReference type="Proteomes" id="UP001059617"/>
    </source>
</evidence>
<protein>
    <submittedName>
        <fullName evidence="3">Diguanylate cyclase</fullName>
        <ecNumber evidence="3">2.7.7.65</ecNumber>
    </submittedName>
</protein>
<dbReference type="CDD" id="cd01949">
    <property type="entry name" value="GGDEF"/>
    <property type="match status" value="1"/>
</dbReference>
<dbReference type="InterPro" id="IPR011990">
    <property type="entry name" value="TPR-like_helical_dom_sf"/>
</dbReference>
<dbReference type="PROSITE" id="PS50887">
    <property type="entry name" value="GGDEF"/>
    <property type="match status" value="1"/>
</dbReference>
<evidence type="ECO:0000259" key="2">
    <source>
        <dbReference type="PROSITE" id="PS50887"/>
    </source>
</evidence>
<name>A0ABY5W261_9ACTN</name>
<dbReference type="Gene3D" id="1.25.40.10">
    <property type="entry name" value="Tetratricopeptide repeat domain"/>
    <property type="match status" value="2"/>
</dbReference>
<dbReference type="InterPro" id="IPR000160">
    <property type="entry name" value="GGDEF_dom"/>
</dbReference>
<keyword evidence="3" id="KW-0808">Transferase</keyword>
<dbReference type="SUPFAM" id="SSF52540">
    <property type="entry name" value="P-loop containing nucleoside triphosphate hydrolases"/>
    <property type="match status" value="1"/>
</dbReference>
<dbReference type="SMART" id="SM00267">
    <property type="entry name" value="GGDEF"/>
    <property type="match status" value="1"/>
</dbReference>
<evidence type="ECO:0000313" key="3">
    <source>
        <dbReference type="EMBL" id="UWP83359.1"/>
    </source>
</evidence>
<dbReference type="EMBL" id="CP073720">
    <property type="protein sequence ID" value="UWP83359.1"/>
    <property type="molecule type" value="Genomic_DNA"/>
</dbReference>
<dbReference type="InterPro" id="IPR029787">
    <property type="entry name" value="Nucleotide_cyclase"/>
</dbReference>
<organism evidence="3 4">
    <name type="scientific">Dactylosporangium fulvum</name>
    <dbReference type="NCBI Taxonomy" id="53359"/>
    <lineage>
        <taxon>Bacteria</taxon>
        <taxon>Bacillati</taxon>
        <taxon>Actinomycetota</taxon>
        <taxon>Actinomycetes</taxon>
        <taxon>Micromonosporales</taxon>
        <taxon>Micromonosporaceae</taxon>
        <taxon>Dactylosporangium</taxon>
    </lineage>
</organism>
<keyword evidence="4" id="KW-1185">Reference proteome</keyword>
<keyword evidence="3" id="KW-0548">Nucleotidyltransferase</keyword>
<dbReference type="GO" id="GO:0052621">
    <property type="term" value="F:diguanylate cyclase activity"/>
    <property type="evidence" value="ECO:0007669"/>
    <property type="project" value="UniProtKB-EC"/>
</dbReference>
<dbReference type="Gene3D" id="3.30.70.270">
    <property type="match status" value="1"/>
</dbReference>
<dbReference type="Proteomes" id="UP001059617">
    <property type="component" value="Chromosome"/>
</dbReference>
<dbReference type="InterPro" id="IPR058852">
    <property type="entry name" value="HTH_77"/>
</dbReference>
<dbReference type="Pfam" id="PF13401">
    <property type="entry name" value="AAA_22"/>
    <property type="match status" value="1"/>
</dbReference>
<proteinExistence type="predicted"/>
<dbReference type="PRINTS" id="PR00364">
    <property type="entry name" value="DISEASERSIST"/>
</dbReference>
<accession>A0ABY5W261</accession>
<dbReference type="InterPro" id="IPR049945">
    <property type="entry name" value="AAA_22"/>
</dbReference>
<reference evidence="3" key="1">
    <citation type="submission" date="2021-04" db="EMBL/GenBank/DDBJ databases">
        <authorList>
            <person name="Hartkoorn R.C."/>
            <person name="Beaudoing E."/>
            <person name="Hot D."/>
        </authorList>
    </citation>
    <scope>NUCLEOTIDE SEQUENCE</scope>
    <source>
        <strain evidence="3">NRRL B-16292</strain>
    </source>
</reference>
<dbReference type="InterPro" id="IPR043128">
    <property type="entry name" value="Rev_trsase/Diguanyl_cyclase"/>
</dbReference>
<reference evidence="3" key="2">
    <citation type="submission" date="2022-09" db="EMBL/GenBank/DDBJ databases">
        <title>Biosynthetic gene clusters of Dactylosporangioum fulvum.</title>
        <authorList>
            <person name="Caradec T."/>
        </authorList>
    </citation>
    <scope>NUCLEOTIDE SEQUENCE</scope>
    <source>
        <strain evidence="3">NRRL B-16292</strain>
    </source>
</reference>
<dbReference type="Pfam" id="PF25872">
    <property type="entry name" value="HTH_77"/>
    <property type="match status" value="1"/>
</dbReference>
<dbReference type="Pfam" id="PF00990">
    <property type="entry name" value="GGDEF"/>
    <property type="match status" value="1"/>
</dbReference>
<dbReference type="SUPFAM" id="SSF55073">
    <property type="entry name" value="Nucleotide cyclase"/>
    <property type="match status" value="1"/>
</dbReference>
<dbReference type="RefSeq" id="WP_259861144.1">
    <property type="nucleotide sequence ID" value="NZ_BAAAST010000030.1"/>
</dbReference>
<dbReference type="NCBIfam" id="TIGR00254">
    <property type="entry name" value="GGDEF"/>
    <property type="match status" value="1"/>
</dbReference>
<dbReference type="InterPro" id="IPR027417">
    <property type="entry name" value="P-loop_NTPase"/>
</dbReference>
<feature type="region of interest" description="Disordered" evidence="1">
    <location>
        <begin position="157"/>
        <end position="180"/>
    </location>
</feature>
<dbReference type="PANTHER" id="PTHR47691:SF3">
    <property type="entry name" value="HTH-TYPE TRANSCRIPTIONAL REGULATOR RV0890C-RELATED"/>
    <property type="match status" value="1"/>
</dbReference>
<dbReference type="SUPFAM" id="SSF48452">
    <property type="entry name" value="TPR-like"/>
    <property type="match status" value="1"/>
</dbReference>
<feature type="domain" description="GGDEF" evidence="2">
    <location>
        <begin position="35"/>
        <end position="167"/>
    </location>
</feature>
<dbReference type="Gene3D" id="3.40.50.300">
    <property type="entry name" value="P-loop containing nucleotide triphosphate hydrolases"/>
    <property type="match status" value="1"/>
</dbReference>
<evidence type="ECO:0000256" key="1">
    <source>
        <dbReference type="SAM" id="MobiDB-lite"/>
    </source>
</evidence>